<dbReference type="AlphaFoldDB" id="A0A381ZPM7"/>
<gene>
    <name evidence="2" type="ORF">METZ01_LOCUS144054</name>
</gene>
<feature type="domain" description="Glycosyltransferase 2-like" evidence="1">
    <location>
        <begin position="5"/>
        <end position="83"/>
    </location>
</feature>
<dbReference type="CDD" id="cd00761">
    <property type="entry name" value="Glyco_tranf_GTA_type"/>
    <property type="match status" value="1"/>
</dbReference>
<dbReference type="Pfam" id="PF00535">
    <property type="entry name" value="Glycos_transf_2"/>
    <property type="match status" value="1"/>
</dbReference>
<dbReference type="InterPro" id="IPR029044">
    <property type="entry name" value="Nucleotide-diphossugar_trans"/>
</dbReference>
<dbReference type="Gene3D" id="3.90.550.10">
    <property type="entry name" value="Spore Coat Polysaccharide Biosynthesis Protein SpsA, Chain A"/>
    <property type="match status" value="1"/>
</dbReference>
<protein>
    <recommendedName>
        <fullName evidence="1">Glycosyltransferase 2-like domain-containing protein</fullName>
    </recommendedName>
</protein>
<feature type="non-terminal residue" evidence="2">
    <location>
        <position position="90"/>
    </location>
</feature>
<evidence type="ECO:0000259" key="1">
    <source>
        <dbReference type="Pfam" id="PF00535"/>
    </source>
</evidence>
<reference evidence="2" key="1">
    <citation type="submission" date="2018-05" db="EMBL/GenBank/DDBJ databases">
        <authorList>
            <person name="Lanie J.A."/>
            <person name="Ng W.-L."/>
            <person name="Kazmierczak K.M."/>
            <person name="Andrzejewski T.M."/>
            <person name="Davidsen T.M."/>
            <person name="Wayne K.J."/>
            <person name="Tettelin H."/>
            <person name="Glass J.I."/>
            <person name="Rusch D."/>
            <person name="Podicherti R."/>
            <person name="Tsui H.-C.T."/>
            <person name="Winkler M.E."/>
        </authorList>
    </citation>
    <scope>NUCLEOTIDE SEQUENCE</scope>
</reference>
<dbReference type="SUPFAM" id="SSF53448">
    <property type="entry name" value="Nucleotide-diphospho-sugar transferases"/>
    <property type="match status" value="1"/>
</dbReference>
<name>A0A381ZPM7_9ZZZZ</name>
<dbReference type="EMBL" id="UINC01022160">
    <property type="protein sequence ID" value="SVA91200.1"/>
    <property type="molecule type" value="Genomic_DNA"/>
</dbReference>
<organism evidence="2">
    <name type="scientific">marine metagenome</name>
    <dbReference type="NCBI Taxonomy" id="408172"/>
    <lineage>
        <taxon>unclassified sequences</taxon>
        <taxon>metagenomes</taxon>
        <taxon>ecological metagenomes</taxon>
    </lineage>
</organism>
<sequence length="90" mass="9872">MLALEYQDYEVLILPNEEPSSLESAFVDERVKIIASGAVSPAVKRDMGADQAQFEYLAFMDDDAYPSLEWLKVAEKTFAEKNVAALGGPG</sequence>
<accession>A0A381ZPM7</accession>
<dbReference type="InterPro" id="IPR001173">
    <property type="entry name" value="Glyco_trans_2-like"/>
</dbReference>
<evidence type="ECO:0000313" key="2">
    <source>
        <dbReference type="EMBL" id="SVA91200.1"/>
    </source>
</evidence>
<proteinExistence type="predicted"/>